<dbReference type="EMBL" id="JBHTLK010000515">
    <property type="protein sequence ID" value="MFD1152740.1"/>
    <property type="molecule type" value="Genomic_DNA"/>
</dbReference>
<evidence type="ECO:0000313" key="1">
    <source>
        <dbReference type="EMBL" id="MFD1152740.1"/>
    </source>
</evidence>
<dbReference type="RefSeq" id="WP_380730839.1">
    <property type="nucleotide sequence ID" value="NZ_JBHTLK010000515.1"/>
</dbReference>
<evidence type="ECO:0000313" key="2">
    <source>
        <dbReference type="Proteomes" id="UP001597168"/>
    </source>
</evidence>
<dbReference type="Proteomes" id="UP001597168">
    <property type="component" value="Unassembled WGS sequence"/>
</dbReference>
<organism evidence="1 2">
    <name type="scientific">Saccharothrix hoggarensis</name>
    <dbReference type="NCBI Taxonomy" id="913853"/>
    <lineage>
        <taxon>Bacteria</taxon>
        <taxon>Bacillati</taxon>
        <taxon>Actinomycetota</taxon>
        <taxon>Actinomycetes</taxon>
        <taxon>Pseudonocardiales</taxon>
        <taxon>Pseudonocardiaceae</taxon>
        <taxon>Saccharothrix</taxon>
    </lineage>
</organism>
<protein>
    <submittedName>
        <fullName evidence="1">Uncharacterized protein</fullName>
    </submittedName>
</protein>
<feature type="non-terminal residue" evidence="1">
    <location>
        <position position="1"/>
    </location>
</feature>
<name>A0ABW3R708_9PSEU</name>
<keyword evidence="2" id="KW-1185">Reference proteome</keyword>
<accession>A0ABW3R708</accession>
<sequence length="96" mass="10304">RNQHSNLCLDDYNWVTTPVLDVAARLRAAGRPVEAAEPKAGAAVLLAGRGEREAADAALREALAGYDGLGAAHDVRRAEERVRRVRREASGEWSAG</sequence>
<gene>
    <name evidence="1" type="ORF">ACFQ3T_36855</name>
</gene>
<comment type="caution">
    <text evidence="1">The sequence shown here is derived from an EMBL/GenBank/DDBJ whole genome shotgun (WGS) entry which is preliminary data.</text>
</comment>
<proteinExistence type="predicted"/>
<reference evidence="2" key="1">
    <citation type="journal article" date="2019" name="Int. J. Syst. Evol. Microbiol.">
        <title>The Global Catalogue of Microorganisms (GCM) 10K type strain sequencing project: providing services to taxonomists for standard genome sequencing and annotation.</title>
        <authorList>
            <consortium name="The Broad Institute Genomics Platform"/>
            <consortium name="The Broad Institute Genome Sequencing Center for Infectious Disease"/>
            <person name="Wu L."/>
            <person name="Ma J."/>
        </authorList>
    </citation>
    <scope>NUCLEOTIDE SEQUENCE [LARGE SCALE GENOMIC DNA]</scope>
    <source>
        <strain evidence="2">CCUG 60214</strain>
    </source>
</reference>